<evidence type="ECO:0000256" key="6">
    <source>
        <dbReference type="ARBA" id="ARBA00039022"/>
    </source>
</evidence>
<evidence type="ECO:0000256" key="1">
    <source>
        <dbReference type="ARBA" id="ARBA00001946"/>
    </source>
</evidence>
<dbReference type="AlphaFoldDB" id="A0A931AUD5"/>
<dbReference type="InterPro" id="IPR050256">
    <property type="entry name" value="Glycosyltransferase_2"/>
</dbReference>
<keyword evidence="5" id="KW-0460">Magnesium</keyword>
<feature type="domain" description="Glycosyltransferase 2-like" evidence="10">
    <location>
        <begin position="5"/>
        <end position="121"/>
    </location>
</feature>
<comment type="cofactor">
    <cofactor evidence="1">
        <name>Mg(2+)</name>
        <dbReference type="ChEBI" id="CHEBI:18420"/>
    </cofactor>
</comment>
<sequence length="211" mass="23589">MKICALIPAYNEEKTVSHVVTVTKSLPEVKRVIVINDGSEDDTSNVARMAGADVIDLEKNSGKGAALKAGFDECNADIVIMLDADLIGLKKEHIYSLLNPIMNNEYDMTVGIFNEGRNLTDIAQKISPHLSGQRALKGEILNKIQNLDSSGYGVEVVINRYVREHGQIKKVSLPDLTHIMKEEKMGFWKGFKSRIKMYMEVLKAVFLFFID</sequence>
<dbReference type="GO" id="GO:0016757">
    <property type="term" value="F:glycosyltransferase activity"/>
    <property type="evidence" value="ECO:0007669"/>
    <property type="project" value="UniProtKB-KW"/>
</dbReference>
<dbReference type="InterPro" id="IPR029044">
    <property type="entry name" value="Nucleotide-diphossugar_trans"/>
</dbReference>
<dbReference type="SUPFAM" id="SSF53448">
    <property type="entry name" value="Nucleotide-diphospho-sugar transferases"/>
    <property type="match status" value="1"/>
</dbReference>
<evidence type="ECO:0000256" key="4">
    <source>
        <dbReference type="ARBA" id="ARBA00022679"/>
    </source>
</evidence>
<keyword evidence="12" id="KW-1185">Reference proteome</keyword>
<evidence type="ECO:0000256" key="8">
    <source>
        <dbReference type="ARBA" id="ARBA00048689"/>
    </source>
</evidence>
<evidence type="ECO:0000256" key="3">
    <source>
        <dbReference type="ARBA" id="ARBA00022676"/>
    </source>
</evidence>
<evidence type="ECO:0000313" key="12">
    <source>
        <dbReference type="Proteomes" id="UP000621436"/>
    </source>
</evidence>
<reference evidence="11" key="1">
    <citation type="submission" date="2020-11" db="EMBL/GenBank/DDBJ databases">
        <title>Halonatronomonas betainensis gen. nov., sp. nov. a novel haloalkaliphilic representative of the family Halanaerobiacae capable of betaine degradation.</title>
        <authorList>
            <person name="Boltyanskaya Y."/>
            <person name="Kevbrin V."/>
            <person name="Detkova E."/>
            <person name="Grouzdev D.S."/>
            <person name="Koziaeva V."/>
            <person name="Zhilina T."/>
        </authorList>
    </citation>
    <scope>NUCLEOTIDE SEQUENCE</scope>
    <source>
        <strain evidence="11">Z-7014</strain>
    </source>
</reference>
<dbReference type="Pfam" id="PF00535">
    <property type="entry name" value="Glycos_transf_2"/>
    <property type="match status" value="1"/>
</dbReference>
<dbReference type="RefSeq" id="WP_270453579.1">
    <property type="nucleotide sequence ID" value="NZ_JADPIE010000003.1"/>
</dbReference>
<evidence type="ECO:0000256" key="9">
    <source>
        <dbReference type="ARBA" id="ARBA00048997"/>
    </source>
</evidence>
<gene>
    <name evidence="11" type="ORF">I0Q91_06260</name>
</gene>
<dbReference type="PANTHER" id="PTHR48090:SF10">
    <property type="entry name" value="GLUCOSYL-3-PHOSPHOGLYCERATE SYNTHASE"/>
    <property type="match status" value="1"/>
</dbReference>
<comment type="caution">
    <text evidence="11">The sequence shown here is derived from an EMBL/GenBank/DDBJ whole genome shotgun (WGS) entry which is preliminary data.</text>
</comment>
<dbReference type="Gene3D" id="3.90.550.10">
    <property type="entry name" value="Spore Coat Polysaccharide Biosynthesis Protein SpsA, Chain A"/>
    <property type="match status" value="1"/>
</dbReference>
<comment type="catalytic activity">
    <reaction evidence="9">
        <text>an NDP-alpha-D-glucose + (2R)-3-phosphoglycerate = (2R)-2-O-(alpha-D-glucopyranosyl)-3-phospho-glycerate + a ribonucleoside 5'-diphosphate + H(+)</text>
        <dbReference type="Rhea" id="RHEA:47244"/>
        <dbReference type="ChEBI" id="CHEBI:15378"/>
        <dbReference type="ChEBI" id="CHEBI:57930"/>
        <dbReference type="ChEBI" id="CHEBI:58272"/>
        <dbReference type="ChEBI" id="CHEBI:62600"/>
        <dbReference type="ChEBI" id="CHEBI:76533"/>
        <dbReference type="EC" id="2.4.1.266"/>
    </reaction>
    <physiologicalReaction direction="left-to-right" evidence="9">
        <dbReference type="Rhea" id="RHEA:47245"/>
    </physiologicalReaction>
</comment>
<comment type="similarity">
    <text evidence="2">Belongs to the glycosyltransferase 2 family.</text>
</comment>
<protein>
    <recommendedName>
        <fullName evidence="7">Glucosyl-3-phosphoglycerate synthase</fullName>
        <ecNumber evidence="6">2.4.1.266</ecNumber>
    </recommendedName>
</protein>
<keyword evidence="4" id="KW-0808">Transferase</keyword>
<dbReference type="InterPro" id="IPR001173">
    <property type="entry name" value="Glyco_trans_2-like"/>
</dbReference>
<dbReference type="CDD" id="cd04179">
    <property type="entry name" value="DPM_DPG-synthase_like"/>
    <property type="match status" value="1"/>
</dbReference>
<keyword evidence="3" id="KW-0328">Glycosyltransferase</keyword>
<proteinExistence type="inferred from homology"/>
<dbReference type="Proteomes" id="UP000621436">
    <property type="component" value="Unassembled WGS sequence"/>
</dbReference>
<accession>A0A931AUD5</accession>
<dbReference type="PANTHER" id="PTHR48090">
    <property type="entry name" value="UNDECAPRENYL-PHOSPHATE 4-DEOXY-4-FORMAMIDO-L-ARABINOSE TRANSFERASE-RELATED"/>
    <property type="match status" value="1"/>
</dbReference>
<evidence type="ECO:0000256" key="7">
    <source>
        <dbReference type="ARBA" id="ARBA00040894"/>
    </source>
</evidence>
<evidence type="ECO:0000313" key="11">
    <source>
        <dbReference type="EMBL" id="MBF8436670.1"/>
    </source>
</evidence>
<evidence type="ECO:0000259" key="10">
    <source>
        <dbReference type="Pfam" id="PF00535"/>
    </source>
</evidence>
<evidence type="ECO:0000256" key="5">
    <source>
        <dbReference type="ARBA" id="ARBA00022842"/>
    </source>
</evidence>
<dbReference type="EMBL" id="JADPIE010000003">
    <property type="protein sequence ID" value="MBF8436670.1"/>
    <property type="molecule type" value="Genomic_DNA"/>
</dbReference>
<dbReference type="EC" id="2.4.1.266" evidence="6"/>
<organism evidence="11 12">
    <name type="scientific">Halonatronomonas betaini</name>
    <dbReference type="NCBI Taxonomy" id="2778430"/>
    <lineage>
        <taxon>Bacteria</taxon>
        <taxon>Bacillati</taxon>
        <taxon>Bacillota</taxon>
        <taxon>Clostridia</taxon>
        <taxon>Halanaerobiales</taxon>
        <taxon>Halarsenatibacteraceae</taxon>
        <taxon>Halonatronomonas</taxon>
    </lineage>
</organism>
<name>A0A931AUD5_9FIRM</name>
<evidence type="ECO:0000256" key="2">
    <source>
        <dbReference type="ARBA" id="ARBA00006739"/>
    </source>
</evidence>
<comment type="catalytic activity">
    <reaction evidence="8">
        <text>(2R)-3-phosphoglycerate + UDP-alpha-D-glucose = (2R)-2-O-(alpha-D-glucopyranosyl)-3-phospho-glycerate + UDP + H(+)</text>
        <dbReference type="Rhea" id="RHEA:31319"/>
        <dbReference type="ChEBI" id="CHEBI:15378"/>
        <dbReference type="ChEBI" id="CHEBI:58223"/>
        <dbReference type="ChEBI" id="CHEBI:58272"/>
        <dbReference type="ChEBI" id="CHEBI:58885"/>
        <dbReference type="ChEBI" id="CHEBI:62600"/>
        <dbReference type="EC" id="2.4.1.266"/>
    </reaction>
    <physiologicalReaction direction="left-to-right" evidence="8">
        <dbReference type="Rhea" id="RHEA:31320"/>
    </physiologicalReaction>
</comment>